<dbReference type="Proteomes" id="UP001140560">
    <property type="component" value="Unassembled WGS sequence"/>
</dbReference>
<comment type="cofactor">
    <cofactor evidence="1">
        <name>Zn(2+)</name>
        <dbReference type="ChEBI" id="CHEBI:29105"/>
    </cofactor>
</comment>
<dbReference type="Pfam" id="PF02146">
    <property type="entry name" value="SIR2"/>
    <property type="match status" value="1"/>
</dbReference>
<dbReference type="EMBL" id="JAPEUY010000003">
    <property type="protein sequence ID" value="KAJ4374903.1"/>
    <property type="molecule type" value="Genomic_DNA"/>
</dbReference>
<protein>
    <submittedName>
        <fullName evidence="11">Sir2 histone deacetylase Hst2</fullName>
    </submittedName>
</protein>
<dbReference type="GO" id="GO:0017136">
    <property type="term" value="F:histone deacetylase activity, NAD-dependent"/>
    <property type="evidence" value="ECO:0007669"/>
    <property type="project" value="TreeGrafter"/>
</dbReference>
<dbReference type="PROSITE" id="PS50305">
    <property type="entry name" value="SIRTUIN"/>
    <property type="match status" value="1"/>
</dbReference>
<feature type="compositionally biased region" description="Polar residues" evidence="8">
    <location>
        <begin position="189"/>
        <end position="201"/>
    </location>
</feature>
<feature type="binding site" evidence="7">
    <location>
        <position position="339"/>
    </location>
    <ligand>
        <name>Zn(2+)</name>
        <dbReference type="ChEBI" id="CHEBI:29105"/>
    </ligand>
</feature>
<feature type="binding site" evidence="7">
    <location>
        <position position="342"/>
    </location>
    <ligand>
        <name>Zn(2+)</name>
        <dbReference type="ChEBI" id="CHEBI:29105"/>
    </ligand>
</feature>
<feature type="region of interest" description="Disordered" evidence="8">
    <location>
        <begin position="474"/>
        <end position="498"/>
    </location>
</feature>
<feature type="compositionally biased region" description="Basic and acidic residues" evidence="8">
    <location>
        <begin position="165"/>
        <end position="174"/>
    </location>
</feature>
<dbReference type="PANTHER" id="PTHR11085">
    <property type="entry name" value="NAD-DEPENDENT PROTEIN DEACYLASE SIRTUIN-5, MITOCHONDRIAL-RELATED"/>
    <property type="match status" value="1"/>
</dbReference>
<dbReference type="InterPro" id="IPR050134">
    <property type="entry name" value="NAD-dep_sirtuin_deacylases"/>
</dbReference>
<gene>
    <name evidence="11" type="primary">HST2</name>
    <name evidence="11" type="ORF">N0V83_001981</name>
</gene>
<dbReference type="CDD" id="cd01408">
    <property type="entry name" value="SIRT1"/>
    <property type="match status" value="1"/>
</dbReference>
<dbReference type="InterPro" id="IPR026591">
    <property type="entry name" value="Sirtuin_cat_small_dom_sf"/>
</dbReference>
<dbReference type="InterPro" id="IPR003000">
    <property type="entry name" value="Sirtuin"/>
</dbReference>
<dbReference type="Gene3D" id="3.40.50.1220">
    <property type="entry name" value="TPP-binding domain"/>
    <property type="match status" value="1"/>
</dbReference>
<evidence type="ECO:0000256" key="8">
    <source>
        <dbReference type="SAM" id="MobiDB-lite"/>
    </source>
</evidence>
<evidence type="ECO:0000256" key="1">
    <source>
        <dbReference type="ARBA" id="ARBA00001947"/>
    </source>
</evidence>
<feature type="region of interest" description="Disordered" evidence="8">
    <location>
        <begin position="522"/>
        <end position="580"/>
    </location>
</feature>
<keyword evidence="12" id="KW-1185">Reference proteome</keyword>
<evidence type="ECO:0000259" key="10">
    <source>
        <dbReference type="PROSITE" id="PS50305"/>
    </source>
</evidence>
<dbReference type="InterPro" id="IPR029035">
    <property type="entry name" value="DHS-like_NAD/FAD-binding_dom"/>
</dbReference>
<dbReference type="AlphaFoldDB" id="A0A9W9CQD6"/>
<evidence type="ECO:0000256" key="3">
    <source>
        <dbReference type="ARBA" id="ARBA00022679"/>
    </source>
</evidence>
<evidence type="ECO:0000256" key="6">
    <source>
        <dbReference type="ARBA" id="ARBA00023027"/>
    </source>
</evidence>
<dbReference type="OrthoDB" id="420264at2759"/>
<feature type="compositionally biased region" description="Basic residues" evidence="8">
    <location>
        <begin position="175"/>
        <end position="185"/>
    </location>
</feature>
<feature type="transmembrane region" description="Helical" evidence="9">
    <location>
        <begin position="6"/>
        <end position="23"/>
    </location>
</feature>
<keyword evidence="9" id="KW-0472">Membrane</keyword>
<feature type="binding site" evidence="7">
    <location>
        <position position="368"/>
    </location>
    <ligand>
        <name>Zn(2+)</name>
        <dbReference type="ChEBI" id="CHEBI:29105"/>
    </ligand>
</feature>
<keyword evidence="9" id="KW-1133">Transmembrane helix</keyword>
<feature type="region of interest" description="Disordered" evidence="8">
    <location>
        <begin position="158"/>
        <end position="201"/>
    </location>
</feature>
<keyword evidence="6" id="KW-0520">NAD</keyword>
<feature type="compositionally biased region" description="Basic and acidic residues" evidence="8">
    <location>
        <begin position="522"/>
        <end position="537"/>
    </location>
</feature>
<evidence type="ECO:0000256" key="2">
    <source>
        <dbReference type="ARBA" id="ARBA00006924"/>
    </source>
</evidence>
<evidence type="ECO:0000256" key="5">
    <source>
        <dbReference type="ARBA" id="ARBA00022833"/>
    </source>
</evidence>
<evidence type="ECO:0000256" key="7">
    <source>
        <dbReference type="PROSITE-ProRule" id="PRU00236"/>
    </source>
</evidence>
<keyword evidence="4 7" id="KW-0479">Metal-binding</keyword>
<organism evidence="11 12">
    <name type="scientific">Neocucurbitaria cava</name>
    <dbReference type="NCBI Taxonomy" id="798079"/>
    <lineage>
        <taxon>Eukaryota</taxon>
        <taxon>Fungi</taxon>
        <taxon>Dikarya</taxon>
        <taxon>Ascomycota</taxon>
        <taxon>Pezizomycotina</taxon>
        <taxon>Dothideomycetes</taxon>
        <taxon>Pleosporomycetidae</taxon>
        <taxon>Pleosporales</taxon>
        <taxon>Pleosporineae</taxon>
        <taxon>Cucurbitariaceae</taxon>
        <taxon>Neocucurbitaria</taxon>
    </lineage>
</organism>
<proteinExistence type="inferred from homology"/>
<dbReference type="Gene3D" id="3.30.1600.10">
    <property type="entry name" value="SIR2/SIRT2 'Small Domain"/>
    <property type="match status" value="1"/>
</dbReference>
<dbReference type="InterPro" id="IPR026590">
    <property type="entry name" value="Ssirtuin_cat_dom"/>
</dbReference>
<comment type="similarity">
    <text evidence="2">Belongs to the sirtuin family. Class I subfamily.</text>
</comment>
<feature type="binding site" evidence="7">
    <location>
        <position position="363"/>
    </location>
    <ligand>
        <name>Zn(2+)</name>
        <dbReference type="ChEBI" id="CHEBI:29105"/>
    </ligand>
</feature>
<name>A0A9W9CQD6_9PLEO</name>
<reference evidence="11" key="1">
    <citation type="submission" date="2022-10" db="EMBL/GenBank/DDBJ databases">
        <title>Tapping the CABI collections for fungal endophytes: first genome assemblies for Collariella, Neodidymelliopsis, Ascochyta clinopodiicola, Didymella pomorum, Didymosphaeria variabile, Neocosmospora piperis and Neocucurbitaria cava.</title>
        <authorList>
            <person name="Hill R."/>
        </authorList>
    </citation>
    <scope>NUCLEOTIDE SEQUENCE</scope>
    <source>
        <strain evidence="11">IMI 356814</strain>
    </source>
</reference>
<feature type="domain" description="Deacetylase sirtuin-type" evidence="10">
    <location>
        <begin position="201"/>
        <end position="463"/>
    </location>
</feature>
<dbReference type="GO" id="GO:0046872">
    <property type="term" value="F:metal ion binding"/>
    <property type="evidence" value="ECO:0007669"/>
    <property type="project" value="UniProtKB-KW"/>
</dbReference>
<keyword evidence="5 7" id="KW-0862">Zinc</keyword>
<comment type="caution">
    <text evidence="11">The sequence shown here is derived from an EMBL/GenBank/DDBJ whole genome shotgun (WGS) entry which is preliminary data.</text>
</comment>
<dbReference type="PANTHER" id="PTHR11085:SF6">
    <property type="entry name" value="NAD-DEPENDENT PROTEIN DEACETYLASE SIRTUIN-2"/>
    <property type="match status" value="1"/>
</dbReference>
<evidence type="ECO:0000256" key="9">
    <source>
        <dbReference type="SAM" id="Phobius"/>
    </source>
</evidence>
<feature type="active site" description="Proton acceptor" evidence="7">
    <location>
        <position position="331"/>
    </location>
</feature>
<feature type="transmembrane region" description="Helical" evidence="9">
    <location>
        <begin position="111"/>
        <end position="129"/>
    </location>
</feature>
<dbReference type="GO" id="GO:0005634">
    <property type="term" value="C:nucleus"/>
    <property type="evidence" value="ECO:0007669"/>
    <property type="project" value="TreeGrafter"/>
</dbReference>
<dbReference type="SUPFAM" id="SSF52467">
    <property type="entry name" value="DHS-like NAD/FAD-binding domain"/>
    <property type="match status" value="1"/>
</dbReference>
<feature type="transmembrane region" description="Helical" evidence="9">
    <location>
        <begin position="135"/>
        <end position="155"/>
    </location>
</feature>
<dbReference type="GO" id="GO:0070403">
    <property type="term" value="F:NAD+ binding"/>
    <property type="evidence" value="ECO:0007669"/>
    <property type="project" value="InterPro"/>
</dbReference>
<accession>A0A9W9CQD6</accession>
<keyword evidence="3" id="KW-0808">Transferase</keyword>
<evidence type="ECO:0000256" key="4">
    <source>
        <dbReference type="ARBA" id="ARBA00022723"/>
    </source>
</evidence>
<sequence>MIILLAIWTIGIGLMWIRTHIIMQRRGREYLAGEHKAILELANAMQDQLTDVDAEGIKGVQTLNETELRCRITKDLCGGSIAYTTPLLANGENGYGDSGWRLRAFFKREGWWLFFGLCSAAGSTTLGFLFPYVFIFIWLIGLTVAIVLTVSMGTTRRSKAAQQDKPWRNSEKGRSKGRHRGKRGKMGNEESTMVDPSTPPQTLSARSLEALAQYIQDGRAQKIVVMVGAGISTSAGIPDFRSPETGLYANLARLNLPYAEAVFDISYFRNNPEPFYTLAQELYPGKYRPTITHSFINLLHQKGLLLKLFTQNIDCLEREAGVPADKIVEAHGSFAKQSCIECKKSYPEERMQEAIHKKWVPHCLDLSCNGLVKPEIVFFGEQLPAAFFENRNLPSEADLAIVMGTSLSVQPFASLPSFCEDRTPRLLINSEQVGDLGGRRDDVLMLEDCDSGVRKLAEACGWLEELEALWAKTARDDTPEKPKEKMKKSRDEALQDEVDKLTKEVEESLRLGKAQHEWLDNHLDNKIARKQEQEAERPGTQPTDDSDSRKLAPVATSSTTKTDPGGGLGHVFPFMKKPSL</sequence>
<evidence type="ECO:0000313" key="12">
    <source>
        <dbReference type="Proteomes" id="UP001140560"/>
    </source>
</evidence>
<keyword evidence="9" id="KW-0812">Transmembrane</keyword>
<evidence type="ECO:0000313" key="11">
    <source>
        <dbReference type="EMBL" id="KAJ4374903.1"/>
    </source>
</evidence>